<protein>
    <submittedName>
        <fullName evidence="1">Uncharacterized protein</fullName>
    </submittedName>
</protein>
<dbReference type="Proteomes" id="UP001221898">
    <property type="component" value="Unassembled WGS sequence"/>
</dbReference>
<comment type="caution">
    <text evidence="1">The sequence shown here is derived from an EMBL/GenBank/DDBJ whole genome shotgun (WGS) entry which is preliminary data.</text>
</comment>
<name>A0AAD7TA52_9TELE</name>
<keyword evidence="2" id="KW-1185">Reference proteome</keyword>
<proteinExistence type="predicted"/>
<gene>
    <name evidence="1" type="ORF">AAFF_G00284380</name>
</gene>
<organism evidence="1 2">
    <name type="scientific">Aldrovandia affinis</name>
    <dbReference type="NCBI Taxonomy" id="143900"/>
    <lineage>
        <taxon>Eukaryota</taxon>
        <taxon>Metazoa</taxon>
        <taxon>Chordata</taxon>
        <taxon>Craniata</taxon>
        <taxon>Vertebrata</taxon>
        <taxon>Euteleostomi</taxon>
        <taxon>Actinopterygii</taxon>
        <taxon>Neopterygii</taxon>
        <taxon>Teleostei</taxon>
        <taxon>Notacanthiformes</taxon>
        <taxon>Halosauridae</taxon>
        <taxon>Aldrovandia</taxon>
    </lineage>
</organism>
<dbReference type="AlphaFoldDB" id="A0AAD7TA52"/>
<sequence>MHSSITADDVRPLNMLLDTELIRCWSRQVFLTLKDLFYKHSWKRNLLLAGTRGGPYQAHSCRRSLPLRLT</sequence>
<accession>A0AAD7TA52</accession>
<reference evidence="1" key="1">
    <citation type="journal article" date="2023" name="Science">
        <title>Genome structures resolve the early diversification of teleost fishes.</title>
        <authorList>
            <person name="Parey E."/>
            <person name="Louis A."/>
            <person name="Montfort J."/>
            <person name="Bouchez O."/>
            <person name="Roques C."/>
            <person name="Iampietro C."/>
            <person name="Lluch J."/>
            <person name="Castinel A."/>
            <person name="Donnadieu C."/>
            <person name="Desvignes T."/>
            <person name="Floi Bucao C."/>
            <person name="Jouanno E."/>
            <person name="Wen M."/>
            <person name="Mejri S."/>
            <person name="Dirks R."/>
            <person name="Jansen H."/>
            <person name="Henkel C."/>
            <person name="Chen W.J."/>
            <person name="Zahm M."/>
            <person name="Cabau C."/>
            <person name="Klopp C."/>
            <person name="Thompson A.W."/>
            <person name="Robinson-Rechavi M."/>
            <person name="Braasch I."/>
            <person name="Lecointre G."/>
            <person name="Bobe J."/>
            <person name="Postlethwait J.H."/>
            <person name="Berthelot C."/>
            <person name="Roest Crollius H."/>
            <person name="Guiguen Y."/>
        </authorList>
    </citation>
    <scope>NUCLEOTIDE SEQUENCE</scope>
    <source>
        <strain evidence="1">NC1722</strain>
    </source>
</reference>
<evidence type="ECO:0000313" key="1">
    <source>
        <dbReference type="EMBL" id="KAJ8417211.1"/>
    </source>
</evidence>
<evidence type="ECO:0000313" key="2">
    <source>
        <dbReference type="Proteomes" id="UP001221898"/>
    </source>
</evidence>
<dbReference type="EMBL" id="JAINUG010000004">
    <property type="protein sequence ID" value="KAJ8417211.1"/>
    <property type="molecule type" value="Genomic_DNA"/>
</dbReference>